<feature type="transmembrane region" description="Helical" evidence="7">
    <location>
        <begin position="49"/>
        <end position="69"/>
    </location>
</feature>
<keyword evidence="5" id="KW-0443">Lipid metabolism</keyword>
<protein>
    <submittedName>
        <fullName evidence="9">Sterol desaturase</fullName>
    </submittedName>
</protein>
<sequence length="289" mass="33281">MNDVIAYFEHIPSAHRSLILVSGITVFWLLESAVPLFRFSYQKWSHAGINFFFTFTTILVNFVLAFILVKTVDWTTQAQIGLLHWVAMPVWVQLIAGLLLMDFVGAWLAHWTEHHIWWLWQFHTIHHSDTHVDTTTANRHHPGESVIRFLFTTLAIVITGAPMWLVFLYQSLSVVLSQFNHANIVLPAWADKAMSWLIVTPNMHHVHHHYALPLSNTNYGNIFSVWDRLLGTFVQVDNQKLVYGLDTYTNPAEHQHIGNMLKLPFKGYRPPVATEQPDPQPPRAVKPVL</sequence>
<dbReference type="PANTHER" id="PTHR21624:SF1">
    <property type="entry name" value="ALKYLGLYCEROL MONOOXYGENASE"/>
    <property type="match status" value="1"/>
</dbReference>
<evidence type="ECO:0000256" key="3">
    <source>
        <dbReference type="ARBA" id="ARBA00022989"/>
    </source>
</evidence>
<comment type="subcellular location">
    <subcellularLocation>
        <location evidence="1">Endomembrane system</location>
        <topology evidence="1">Multi-pass membrane protein</topology>
    </subcellularLocation>
</comment>
<proteinExistence type="predicted"/>
<dbReference type="AlphaFoldDB" id="A0A1S2VQP1"/>
<dbReference type="GO" id="GO:0005506">
    <property type="term" value="F:iron ion binding"/>
    <property type="evidence" value="ECO:0007669"/>
    <property type="project" value="InterPro"/>
</dbReference>
<evidence type="ECO:0000313" key="9">
    <source>
        <dbReference type="EMBL" id="OIN61107.1"/>
    </source>
</evidence>
<feature type="domain" description="Fatty acid hydroxylase" evidence="8">
    <location>
        <begin position="95"/>
        <end position="232"/>
    </location>
</feature>
<keyword evidence="4" id="KW-0560">Oxidoreductase</keyword>
<dbReference type="PANTHER" id="PTHR21624">
    <property type="entry name" value="STEROL DESATURASE-RELATED PROTEIN"/>
    <property type="match status" value="1"/>
</dbReference>
<feature type="transmembrane region" description="Helical" evidence="7">
    <location>
        <begin position="17"/>
        <end position="37"/>
    </location>
</feature>
<feature type="transmembrane region" description="Helical" evidence="7">
    <location>
        <begin position="89"/>
        <end position="109"/>
    </location>
</feature>
<comment type="caution">
    <text evidence="9">The sequence shown here is derived from an EMBL/GenBank/DDBJ whole genome shotgun (WGS) entry which is preliminary data.</text>
</comment>
<organism evidence="9 10">
    <name type="scientific">Arsenicibacter rosenii</name>
    <dbReference type="NCBI Taxonomy" id="1750698"/>
    <lineage>
        <taxon>Bacteria</taxon>
        <taxon>Pseudomonadati</taxon>
        <taxon>Bacteroidota</taxon>
        <taxon>Cytophagia</taxon>
        <taxon>Cytophagales</taxon>
        <taxon>Spirosomataceae</taxon>
        <taxon>Arsenicibacter</taxon>
    </lineage>
</organism>
<keyword evidence="10" id="KW-1185">Reference proteome</keyword>
<evidence type="ECO:0000313" key="10">
    <source>
        <dbReference type="Proteomes" id="UP000181790"/>
    </source>
</evidence>
<dbReference type="Proteomes" id="UP000181790">
    <property type="component" value="Unassembled WGS sequence"/>
</dbReference>
<evidence type="ECO:0000256" key="2">
    <source>
        <dbReference type="ARBA" id="ARBA00022692"/>
    </source>
</evidence>
<dbReference type="GO" id="GO:0016020">
    <property type="term" value="C:membrane"/>
    <property type="evidence" value="ECO:0007669"/>
    <property type="project" value="GOC"/>
</dbReference>
<accession>A0A1S2VQP1</accession>
<evidence type="ECO:0000259" key="8">
    <source>
        <dbReference type="Pfam" id="PF04116"/>
    </source>
</evidence>
<dbReference type="InterPro" id="IPR051689">
    <property type="entry name" value="Sterol_desaturase/TMEM195"/>
</dbReference>
<dbReference type="GO" id="GO:0008610">
    <property type="term" value="P:lipid biosynthetic process"/>
    <property type="evidence" value="ECO:0007669"/>
    <property type="project" value="InterPro"/>
</dbReference>
<evidence type="ECO:0000256" key="1">
    <source>
        <dbReference type="ARBA" id="ARBA00004127"/>
    </source>
</evidence>
<keyword evidence="2 7" id="KW-0812">Transmembrane</keyword>
<evidence type="ECO:0000256" key="7">
    <source>
        <dbReference type="SAM" id="Phobius"/>
    </source>
</evidence>
<gene>
    <name evidence="9" type="ORF">BLX24_03310</name>
</gene>
<evidence type="ECO:0000256" key="4">
    <source>
        <dbReference type="ARBA" id="ARBA00023002"/>
    </source>
</evidence>
<dbReference type="RefSeq" id="WP_071501610.1">
    <property type="nucleotide sequence ID" value="NZ_MORL01000001.1"/>
</dbReference>
<dbReference type="GO" id="GO:0050479">
    <property type="term" value="F:glyceryl-ether monooxygenase activity"/>
    <property type="evidence" value="ECO:0007669"/>
    <property type="project" value="TreeGrafter"/>
</dbReference>
<dbReference type="EMBL" id="MORL01000001">
    <property type="protein sequence ID" value="OIN61107.1"/>
    <property type="molecule type" value="Genomic_DNA"/>
</dbReference>
<dbReference type="Pfam" id="PF04116">
    <property type="entry name" value="FA_hydroxylase"/>
    <property type="match status" value="1"/>
</dbReference>
<dbReference type="OrthoDB" id="9770329at2"/>
<evidence type="ECO:0000256" key="6">
    <source>
        <dbReference type="ARBA" id="ARBA00023136"/>
    </source>
</evidence>
<reference evidence="9 10" key="1">
    <citation type="submission" date="2016-10" db="EMBL/GenBank/DDBJ databases">
        <title>Arsenicibacter rosenii gen. nov., sp. nov., an efficient arsenic-methylating bacterium isolated from an arsenic-contaminated paddy soil.</title>
        <authorList>
            <person name="Huang K."/>
        </authorList>
    </citation>
    <scope>NUCLEOTIDE SEQUENCE [LARGE SCALE GENOMIC DNA]</scope>
    <source>
        <strain evidence="9 10">SM-1</strain>
    </source>
</reference>
<keyword evidence="6 7" id="KW-0472">Membrane</keyword>
<feature type="transmembrane region" description="Helical" evidence="7">
    <location>
        <begin position="149"/>
        <end position="169"/>
    </location>
</feature>
<dbReference type="GO" id="GO:0006643">
    <property type="term" value="P:membrane lipid metabolic process"/>
    <property type="evidence" value="ECO:0007669"/>
    <property type="project" value="TreeGrafter"/>
</dbReference>
<name>A0A1S2VQP1_9BACT</name>
<dbReference type="InterPro" id="IPR006694">
    <property type="entry name" value="Fatty_acid_hydroxylase"/>
</dbReference>
<dbReference type="GO" id="GO:0012505">
    <property type="term" value="C:endomembrane system"/>
    <property type="evidence" value="ECO:0007669"/>
    <property type="project" value="UniProtKB-SubCell"/>
</dbReference>
<keyword evidence="3 7" id="KW-1133">Transmembrane helix</keyword>
<evidence type="ECO:0000256" key="5">
    <source>
        <dbReference type="ARBA" id="ARBA00023098"/>
    </source>
</evidence>